<dbReference type="Proteomes" id="UP001642409">
    <property type="component" value="Unassembled WGS sequence"/>
</dbReference>
<dbReference type="EMBL" id="CATOUU010000738">
    <property type="protein sequence ID" value="CAI9945117.1"/>
    <property type="molecule type" value="Genomic_DNA"/>
</dbReference>
<organism evidence="2">
    <name type="scientific">Hexamita inflata</name>
    <dbReference type="NCBI Taxonomy" id="28002"/>
    <lineage>
        <taxon>Eukaryota</taxon>
        <taxon>Metamonada</taxon>
        <taxon>Diplomonadida</taxon>
        <taxon>Hexamitidae</taxon>
        <taxon>Hexamitinae</taxon>
        <taxon>Hexamita</taxon>
    </lineage>
</organism>
<proteinExistence type="predicted"/>
<evidence type="ECO:0000256" key="1">
    <source>
        <dbReference type="SAM" id="Coils"/>
    </source>
</evidence>
<feature type="coiled-coil region" evidence="1">
    <location>
        <begin position="46"/>
        <end position="108"/>
    </location>
</feature>
<evidence type="ECO:0000313" key="3">
    <source>
        <dbReference type="EMBL" id="CAL6108890.1"/>
    </source>
</evidence>
<keyword evidence="1" id="KW-0175">Coiled coil</keyword>
<gene>
    <name evidence="2" type="ORF">HINF_LOCUS32762</name>
    <name evidence="3" type="ORF">HINF_LOCUS75182</name>
</gene>
<dbReference type="AlphaFoldDB" id="A0AA86UBX2"/>
<reference evidence="2" key="1">
    <citation type="submission" date="2023-06" db="EMBL/GenBank/DDBJ databases">
        <authorList>
            <person name="Kurt Z."/>
        </authorList>
    </citation>
    <scope>NUCLEOTIDE SEQUENCE</scope>
</reference>
<keyword evidence="4" id="KW-1185">Reference proteome</keyword>
<evidence type="ECO:0000313" key="2">
    <source>
        <dbReference type="EMBL" id="CAI9945117.1"/>
    </source>
</evidence>
<reference evidence="3 4" key="2">
    <citation type="submission" date="2024-07" db="EMBL/GenBank/DDBJ databases">
        <authorList>
            <person name="Akdeniz Z."/>
        </authorList>
    </citation>
    <scope>NUCLEOTIDE SEQUENCE [LARGE SCALE GENOMIC DNA]</scope>
</reference>
<protein>
    <submittedName>
        <fullName evidence="3">Hypothetical_protein</fullName>
    </submittedName>
</protein>
<sequence length="186" mass="22892">MKKRKQIPAKKRKENILAQLVLKQLLRMLKLLPTNKLKQKMFNKKQKQHKNQIGQLQMLVQNLNQMFSQTKLERYLKSKRLKYKTLQNQQLENKKQPMQNKLSKFNQTQFNHLLNLLKMLLFRWQNIIFQKLRFSNFNKLIKRNLKKNNLIKLTQAIKQYKYKRKYNLNPRQKNINPQLTQYLKQK</sequence>
<evidence type="ECO:0000313" key="4">
    <source>
        <dbReference type="Proteomes" id="UP001642409"/>
    </source>
</evidence>
<dbReference type="EMBL" id="CAXDID020000659">
    <property type="protein sequence ID" value="CAL6108890.1"/>
    <property type="molecule type" value="Genomic_DNA"/>
</dbReference>
<accession>A0AA86UBX2</accession>
<comment type="caution">
    <text evidence="2">The sequence shown here is derived from an EMBL/GenBank/DDBJ whole genome shotgun (WGS) entry which is preliminary data.</text>
</comment>
<name>A0AA86UBX2_9EUKA</name>